<proteinExistence type="predicted"/>
<sequence length="278" mass="30896">MFGLGGLTSSPCSGHICLPPCAVMCLRSRAGRRSVANYETLEKSNAHVDCIYRPNGTDATCGNKWGESSELSFSTTRRPLPQHVDYESRDVGFRSPTFLTDKTACSVFARRESERTLTRFHVKTVRPTRYHDIPFAARGAVTAIKALANVVPELSLFNFRRMHMPDTPFGIVVATFESAGVYGPSGAADAGKRSRRRRSIVKLCTMTGQGRWRIHVQELKRESVCRLCTSVGELRKYLGDYFNQLSDPYTNAIVTQYLSLAVDELHSGRGFVCALSDL</sequence>
<name>A0A4C1U989_EUMVA</name>
<keyword evidence="2" id="KW-1185">Reference proteome</keyword>
<dbReference type="EMBL" id="BGZK01000140">
    <property type="protein sequence ID" value="GBP22456.1"/>
    <property type="molecule type" value="Genomic_DNA"/>
</dbReference>
<organism evidence="1 2">
    <name type="scientific">Eumeta variegata</name>
    <name type="common">Bagworm moth</name>
    <name type="synonym">Eumeta japonica</name>
    <dbReference type="NCBI Taxonomy" id="151549"/>
    <lineage>
        <taxon>Eukaryota</taxon>
        <taxon>Metazoa</taxon>
        <taxon>Ecdysozoa</taxon>
        <taxon>Arthropoda</taxon>
        <taxon>Hexapoda</taxon>
        <taxon>Insecta</taxon>
        <taxon>Pterygota</taxon>
        <taxon>Neoptera</taxon>
        <taxon>Endopterygota</taxon>
        <taxon>Lepidoptera</taxon>
        <taxon>Glossata</taxon>
        <taxon>Ditrysia</taxon>
        <taxon>Tineoidea</taxon>
        <taxon>Psychidae</taxon>
        <taxon>Oiketicinae</taxon>
        <taxon>Eumeta</taxon>
    </lineage>
</organism>
<dbReference type="AlphaFoldDB" id="A0A4C1U989"/>
<reference evidence="1 2" key="1">
    <citation type="journal article" date="2019" name="Commun. Biol.">
        <title>The bagworm genome reveals a unique fibroin gene that provides high tensile strength.</title>
        <authorList>
            <person name="Kono N."/>
            <person name="Nakamura H."/>
            <person name="Ohtoshi R."/>
            <person name="Tomita M."/>
            <person name="Numata K."/>
            <person name="Arakawa K."/>
        </authorList>
    </citation>
    <scope>NUCLEOTIDE SEQUENCE [LARGE SCALE GENOMIC DNA]</scope>
</reference>
<gene>
    <name evidence="1" type="ORF">EVAR_78632_1</name>
</gene>
<protein>
    <submittedName>
        <fullName evidence="1">Uncharacterized protein</fullName>
    </submittedName>
</protein>
<dbReference type="Proteomes" id="UP000299102">
    <property type="component" value="Unassembled WGS sequence"/>
</dbReference>
<evidence type="ECO:0000313" key="2">
    <source>
        <dbReference type="Proteomes" id="UP000299102"/>
    </source>
</evidence>
<accession>A0A4C1U989</accession>
<comment type="caution">
    <text evidence="1">The sequence shown here is derived from an EMBL/GenBank/DDBJ whole genome shotgun (WGS) entry which is preliminary data.</text>
</comment>
<evidence type="ECO:0000313" key="1">
    <source>
        <dbReference type="EMBL" id="GBP22456.1"/>
    </source>
</evidence>